<feature type="chain" id="PRO_5020494648" description="Thaumatin-like protein" evidence="1">
    <location>
        <begin position="19"/>
        <end position="199"/>
    </location>
</feature>
<evidence type="ECO:0000313" key="3">
    <source>
        <dbReference type="Proteomes" id="UP000309038"/>
    </source>
</evidence>
<organism evidence="2 3">
    <name type="scientific">Hermanssonia centrifuga</name>
    <dbReference type="NCBI Taxonomy" id="98765"/>
    <lineage>
        <taxon>Eukaryota</taxon>
        <taxon>Fungi</taxon>
        <taxon>Dikarya</taxon>
        <taxon>Basidiomycota</taxon>
        <taxon>Agaricomycotina</taxon>
        <taxon>Agaricomycetes</taxon>
        <taxon>Polyporales</taxon>
        <taxon>Meruliaceae</taxon>
        <taxon>Hermanssonia</taxon>
    </lineage>
</organism>
<evidence type="ECO:0008006" key="4">
    <source>
        <dbReference type="Google" id="ProtNLM"/>
    </source>
</evidence>
<proteinExistence type="predicted"/>
<reference evidence="2 3" key="1">
    <citation type="submission" date="2019-02" db="EMBL/GenBank/DDBJ databases">
        <title>Genome sequencing of the rare red list fungi Phlebia centrifuga.</title>
        <authorList>
            <person name="Buettner E."/>
            <person name="Kellner H."/>
        </authorList>
    </citation>
    <scope>NUCLEOTIDE SEQUENCE [LARGE SCALE GENOMIC DNA]</scope>
    <source>
        <strain evidence="2 3">DSM 108282</strain>
    </source>
</reference>
<feature type="signal peptide" evidence="1">
    <location>
        <begin position="1"/>
        <end position="18"/>
    </location>
</feature>
<evidence type="ECO:0000256" key="1">
    <source>
        <dbReference type="SAM" id="SignalP"/>
    </source>
</evidence>
<keyword evidence="3" id="KW-1185">Reference proteome</keyword>
<keyword evidence="1" id="KW-0732">Signal</keyword>
<dbReference type="EMBL" id="SGPJ01000007">
    <property type="protein sequence ID" value="THH02328.1"/>
    <property type="molecule type" value="Genomic_DNA"/>
</dbReference>
<sequence length="199" mass="20465">MRSTSFIVLLAAVAGVYAQCSSLGTGASDSATEFTLSAFNPATSVTSPLHLVSVVTIPHTSFHVLSTQAATINWLGFTMTSGIITAIPPNGETAAVASLGNINPDPSNISPPAGPWPTWSNTLAPPSELFCSVPNPSGGDAILALHDRTDLFFLCPSFFSSGVDPVAIVYNASSSVFPDAFSYDGASCQPVTLLLVPSS</sequence>
<name>A0A4S4KW63_9APHY</name>
<comment type="caution">
    <text evidence="2">The sequence shown here is derived from an EMBL/GenBank/DDBJ whole genome shotgun (WGS) entry which is preliminary data.</text>
</comment>
<gene>
    <name evidence="2" type="ORF">EW026_g536</name>
</gene>
<dbReference type="AlphaFoldDB" id="A0A4S4KW63"/>
<evidence type="ECO:0000313" key="2">
    <source>
        <dbReference type="EMBL" id="THH02328.1"/>
    </source>
</evidence>
<dbReference type="Proteomes" id="UP000309038">
    <property type="component" value="Unassembled WGS sequence"/>
</dbReference>
<accession>A0A4S4KW63</accession>
<protein>
    <recommendedName>
        <fullName evidence="4">Thaumatin-like protein</fullName>
    </recommendedName>
</protein>